<dbReference type="InterPro" id="IPR036680">
    <property type="entry name" value="SPOR-like_sf"/>
</dbReference>
<sequence length="141" mass="16376">MKYIISCVLLILSHTLFAQTDSNAVVVHKDPRIDMLEKKQIQINELTTRDARSHVQGFRILVISTNDRNQATNAKVKIYQQFPELRAYLQWQPPYMKLKVGDFKNREEAEPYLSNIQRLFPSGVYIIRDVIEVNPDKSGTL</sequence>
<dbReference type="Proteomes" id="UP000677244">
    <property type="component" value="Unassembled WGS sequence"/>
</dbReference>
<keyword evidence="1" id="KW-0732">Signal</keyword>
<organism evidence="2 3">
    <name type="scientific">Niastella soli</name>
    <dbReference type="NCBI Taxonomy" id="2821487"/>
    <lineage>
        <taxon>Bacteria</taxon>
        <taxon>Pseudomonadati</taxon>
        <taxon>Bacteroidota</taxon>
        <taxon>Chitinophagia</taxon>
        <taxon>Chitinophagales</taxon>
        <taxon>Chitinophagaceae</taxon>
        <taxon>Niastella</taxon>
    </lineage>
</organism>
<keyword evidence="3" id="KW-1185">Reference proteome</keyword>
<dbReference type="RefSeq" id="WP_209138957.1">
    <property type="nucleotide sequence ID" value="NZ_JAGHKO010000001.1"/>
</dbReference>
<comment type="caution">
    <text evidence="2">The sequence shown here is derived from an EMBL/GenBank/DDBJ whole genome shotgun (WGS) entry which is preliminary data.</text>
</comment>
<evidence type="ECO:0000313" key="3">
    <source>
        <dbReference type="Proteomes" id="UP000677244"/>
    </source>
</evidence>
<dbReference type="SUPFAM" id="SSF110997">
    <property type="entry name" value="Sporulation related repeat"/>
    <property type="match status" value="1"/>
</dbReference>
<feature type="chain" id="PRO_5045756831" description="Sporulation protein" evidence="1">
    <location>
        <begin position="19"/>
        <end position="141"/>
    </location>
</feature>
<dbReference type="EMBL" id="JAGHKO010000001">
    <property type="protein sequence ID" value="MBO9200923.1"/>
    <property type="molecule type" value="Genomic_DNA"/>
</dbReference>
<evidence type="ECO:0000313" key="2">
    <source>
        <dbReference type="EMBL" id="MBO9200923.1"/>
    </source>
</evidence>
<feature type="signal peptide" evidence="1">
    <location>
        <begin position="1"/>
        <end position="18"/>
    </location>
</feature>
<proteinExistence type="predicted"/>
<reference evidence="2 3" key="1">
    <citation type="submission" date="2021-03" db="EMBL/GenBank/DDBJ databases">
        <title>Assistant Professor.</title>
        <authorList>
            <person name="Huq M.A."/>
        </authorList>
    </citation>
    <scope>NUCLEOTIDE SEQUENCE [LARGE SCALE GENOMIC DNA]</scope>
    <source>
        <strain evidence="2 3">MAH-29</strain>
    </source>
</reference>
<evidence type="ECO:0000256" key="1">
    <source>
        <dbReference type="SAM" id="SignalP"/>
    </source>
</evidence>
<gene>
    <name evidence="2" type="ORF">J7I42_11655</name>
</gene>
<evidence type="ECO:0008006" key="4">
    <source>
        <dbReference type="Google" id="ProtNLM"/>
    </source>
</evidence>
<accession>A0ABS3YT05</accession>
<name>A0ABS3YT05_9BACT</name>
<protein>
    <recommendedName>
        <fullName evidence="4">Sporulation protein</fullName>
    </recommendedName>
</protein>